<keyword evidence="2" id="KW-1185">Reference proteome</keyword>
<evidence type="ECO:0000313" key="1">
    <source>
        <dbReference type="EMBL" id="UOQ64864.1"/>
    </source>
</evidence>
<organism evidence="1 2">
    <name type="scientific">Hymenobacter volaticus</name>
    <dbReference type="NCBI Taxonomy" id="2932254"/>
    <lineage>
        <taxon>Bacteria</taxon>
        <taxon>Pseudomonadati</taxon>
        <taxon>Bacteroidota</taxon>
        <taxon>Cytophagia</taxon>
        <taxon>Cytophagales</taxon>
        <taxon>Hymenobacteraceae</taxon>
        <taxon>Hymenobacter</taxon>
    </lineage>
</organism>
<accession>A0ABY4G2H6</accession>
<protein>
    <submittedName>
        <fullName evidence="1">Uncharacterized protein</fullName>
    </submittedName>
</protein>
<dbReference type="EMBL" id="CP095061">
    <property type="protein sequence ID" value="UOQ64864.1"/>
    <property type="molecule type" value="Genomic_DNA"/>
</dbReference>
<dbReference type="Proteomes" id="UP000830401">
    <property type="component" value="Chromosome"/>
</dbReference>
<name>A0ABY4G2H6_9BACT</name>
<gene>
    <name evidence="1" type="ORF">MUN86_14975</name>
</gene>
<sequence>MAPKRTFKSIVPTTFAYSRGKLWEGFSYPLYRMNLNKIIEFVNETKQELINRFGSVHDRSGVGAEIDSIEFILERLSNWHSANEQVDIRDQYVYLEALESHFEHLFEMFDEMDSE</sequence>
<dbReference type="RefSeq" id="WP_245118874.1">
    <property type="nucleotide sequence ID" value="NZ_CP095061.1"/>
</dbReference>
<evidence type="ECO:0000313" key="2">
    <source>
        <dbReference type="Proteomes" id="UP000830401"/>
    </source>
</evidence>
<proteinExistence type="predicted"/>
<reference evidence="1" key="1">
    <citation type="submission" date="2022-04" db="EMBL/GenBank/DDBJ databases">
        <title>Hymenobacter sp. isolated from the air.</title>
        <authorList>
            <person name="Won M."/>
            <person name="Lee C.-M."/>
            <person name="Woen H.-Y."/>
            <person name="Kwon S.-W."/>
        </authorList>
    </citation>
    <scope>NUCLEOTIDE SEQUENCE</scope>
    <source>
        <strain evidence="1">5420S-77</strain>
    </source>
</reference>